<evidence type="ECO:0000313" key="1">
    <source>
        <dbReference type="EMBL" id="TGY35217.1"/>
    </source>
</evidence>
<sequence>MTSIHAQAVFDAATARQKAVEAEQLAADVAAFKKAGGKVQVLGNTPIDRTGISRRQVVEGGADRRKAAKGGKA</sequence>
<reference evidence="1 2" key="1">
    <citation type="submission" date="2019-04" db="EMBL/GenBank/DDBJ databases">
        <title>Microbes associate with the intestines of laboratory mice.</title>
        <authorList>
            <person name="Navarre W."/>
            <person name="Wong E."/>
            <person name="Huang K."/>
            <person name="Tropini C."/>
            <person name="Ng K."/>
            <person name="Yu B."/>
        </authorList>
    </citation>
    <scope>NUCLEOTIDE SEQUENCE [LARGE SCALE GENOMIC DNA]</scope>
    <source>
        <strain evidence="1 2">NM62_B4-13</strain>
    </source>
</reference>
<dbReference type="OrthoDB" id="6052575at2"/>
<dbReference type="Proteomes" id="UP000306631">
    <property type="component" value="Unassembled WGS sequence"/>
</dbReference>
<accession>A0A4S2D183</accession>
<proteinExistence type="predicted"/>
<dbReference type="RefSeq" id="WP_136003849.1">
    <property type="nucleotide sequence ID" value="NZ_SRYW01000004.1"/>
</dbReference>
<evidence type="ECO:0000313" key="2">
    <source>
        <dbReference type="Proteomes" id="UP000306631"/>
    </source>
</evidence>
<protein>
    <submittedName>
        <fullName evidence="1">Uncharacterized protein</fullName>
    </submittedName>
</protein>
<name>A0A4S2D183_STEMA</name>
<dbReference type="EMBL" id="SRYW01000004">
    <property type="protein sequence ID" value="TGY35217.1"/>
    <property type="molecule type" value="Genomic_DNA"/>
</dbReference>
<gene>
    <name evidence="1" type="ORF">E5352_05715</name>
</gene>
<comment type="caution">
    <text evidence="1">The sequence shown here is derived from an EMBL/GenBank/DDBJ whole genome shotgun (WGS) entry which is preliminary data.</text>
</comment>
<dbReference type="AlphaFoldDB" id="A0A4S2D183"/>
<organism evidence="1 2">
    <name type="scientific">Stenotrophomonas maltophilia</name>
    <name type="common">Pseudomonas maltophilia</name>
    <name type="synonym">Xanthomonas maltophilia</name>
    <dbReference type="NCBI Taxonomy" id="40324"/>
    <lineage>
        <taxon>Bacteria</taxon>
        <taxon>Pseudomonadati</taxon>
        <taxon>Pseudomonadota</taxon>
        <taxon>Gammaproteobacteria</taxon>
        <taxon>Lysobacterales</taxon>
        <taxon>Lysobacteraceae</taxon>
        <taxon>Stenotrophomonas</taxon>
        <taxon>Stenotrophomonas maltophilia group</taxon>
    </lineage>
</organism>